<dbReference type="Gene3D" id="3.30.1120.10">
    <property type="match status" value="1"/>
</dbReference>
<keyword evidence="3" id="KW-0378">Hydrolase</keyword>
<keyword evidence="8" id="KW-1185">Reference proteome</keyword>
<reference evidence="7 8" key="1">
    <citation type="submission" date="2014-06" db="EMBL/GenBank/DDBJ databases">
        <title>Whole Genome Sequences of Three Symbiotic Endozoicomonas Bacteria.</title>
        <authorList>
            <person name="Neave M.J."/>
            <person name="Apprill A."/>
            <person name="Voolstra C.R."/>
        </authorList>
    </citation>
    <scope>NUCLEOTIDE SEQUENCE [LARGE SCALE GENOMIC DNA]</scope>
    <source>
        <strain evidence="7 8">DSM 22380</strain>
    </source>
</reference>
<dbReference type="PROSITE" id="PS00523">
    <property type="entry name" value="SULFATASE_1"/>
    <property type="match status" value="1"/>
</dbReference>
<evidence type="ECO:0000259" key="6">
    <source>
        <dbReference type="Pfam" id="PF00884"/>
    </source>
</evidence>
<dbReference type="InterPro" id="IPR050738">
    <property type="entry name" value="Sulfatase"/>
</dbReference>
<proteinExistence type="inferred from homology"/>
<keyword evidence="2" id="KW-0479">Metal-binding</keyword>
<dbReference type="STRING" id="305900.GV64_14185"/>
<accession>A0A081KC60</accession>
<comment type="caution">
    <text evidence="7">The sequence shown here is derived from an EMBL/GenBank/DDBJ whole genome shotgun (WGS) entry which is preliminary data.</text>
</comment>
<dbReference type="RefSeq" id="WP_020583442.1">
    <property type="nucleotide sequence ID" value="NZ_JOJP01000001.1"/>
</dbReference>
<evidence type="ECO:0000256" key="3">
    <source>
        <dbReference type="ARBA" id="ARBA00022801"/>
    </source>
</evidence>
<comment type="similarity">
    <text evidence="1">Belongs to the sulfatase family.</text>
</comment>
<dbReference type="eggNOG" id="COG3119">
    <property type="taxonomic scope" value="Bacteria"/>
</dbReference>
<feature type="signal peptide" evidence="5">
    <location>
        <begin position="1"/>
        <end position="21"/>
    </location>
</feature>
<dbReference type="InterPro" id="IPR000917">
    <property type="entry name" value="Sulfatase_N"/>
</dbReference>
<evidence type="ECO:0000256" key="5">
    <source>
        <dbReference type="SAM" id="SignalP"/>
    </source>
</evidence>
<dbReference type="Gene3D" id="3.40.720.10">
    <property type="entry name" value="Alkaline Phosphatase, subunit A"/>
    <property type="match status" value="1"/>
</dbReference>
<dbReference type="PANTHER" id="PTHR42693">
    <property type="entry name" value="ARYLSULFATASE FAMILY MEMBER"/>
    <property type="match status" value="1"/>
</dbReference>
<gene>
    <name evidence="7" type="ORF">GV64_14185</name>
</gene>
<evidence type="ECO:0000256" key="2">
    <source>
        <dbReference type="ARBA" id="ARBA00022723"/>
    </source>
</evidence>
<dbReference type="EMBL" id="JOJP01000001">
    <property type="protein sequence ID" value="KEI71736.1"/>
    <property type="molecule type" value="Genomic_DNA"/>
</dbReference>
<dbReference type="InterPro" id="IPR024607">
    <property type="entry name" value="Sulfatase_CS"/>
</dbReference>
<dbReference type="GO" id="GO:0046872">
    <property type="term" value="F:metal ion binding"/>
    <property type="evidence" value="ECO:0007669"/>
    <property type="project" value="UniProtKB-KW"/>
</dbReference>
<dbReference type="SUPFAM" id="SSF53649">
    <property type="entry name" value="Alkaline phosphatase-like"/>
    <property type="match status" value="1"/>
</dbReference>
<name>A0A081KC60_9GAMM</name>
<dbReference type="Proteomes" id="UP000027997">
    <property type="component" value="Unassembled WGS sequence"/>
</dbReference>
<feature type="chain" id="PRO_5001758867" evidence="5">
    <location>
        <begin position="22"/>
        <end position="553"/>
    </location>
</feature>
<dbReference type="GO" id="GO:0004065">
    <property type="term" value="F:arylsulfatase activity"/>
    <property type="evidence" value="ECO:0007669"/>
    <property type="project" value="TreeGrafter"/>
</dbReference>
<keyword evidence="5" id="KW-0732">Signal</keyword>
<dbReference type="InterPro" id="IPR017850">
    <property type="entry name" value="Alkaline_phosphatase_core_sf"/>
</dbReference>
<sequence length="553" mass="60654">MKKIIKTALAAAVAVSLPALAENNPPVPDKPNIIIMVADDIGYADPGFRGSGIDTPSLDGLAEEGMTLDRFYTAPICSPTRAALMTGRDPMRLGVGYSVLLPWDSGGVHTDEHFMPESFQAAGYQTAIVGKWHLGHSQQVFHPNERGFDHFYGHLHTDVGYYPPFNALGGADFQENGKSLANTVKGENGGMEGYETFMLADHTSEWIKNRDKNRPFFLYLPFLAPHEPLAAPDDLVAKYADMKDERPPARSPSDKISKLAKLSGVESRRPLYAAVVDAMDQSVGRVLDTLEEEGIADNTIVLFFSDNGATRVHGRGGGDNTPFRGGKAEVYEGGIRVVSLIRWPEKVPEGSNLKQTMTVMDVFPSLAAAAGIKPQNELEFDGINMLPALLENKEISRDESIFFASEIPIYNSFGFTAIDGDWKLVQWVTMEPLATTVTHELYNVADDPGEYNNLASEHPRRVGRMAQAILDRRALYPINGTRARIASPPGWHPPKDWASYPRPLSELQNEAATSMAPSARSAISLDYLHGDRGRLIYNCDPLDIPVIGKTCLN</sequence>
<organism evidence="7 8">
    <name type="scientific">Endozoicomonas elysicola</name>
    <dbReference type="NCBI Taxonomy" id="305900"/>
    <lineage>
        <taxon>Bacteria</taxon>
        <taxon>Pseudomonadati</taxon>
        <taxon>Pseudomonadota</taxon>
        <taxon>Gammaproteobacteria</taxon>
        <taxon>Oceanospirillales</taxon>
        <taxon>Endozoicomonadaceae</taxon>
        <taxon>Endozoicomonas</taxon>
    </lineage>
</organism>
<evidence type="ECO:0000256" key="1">
    <source>
        <dbReference type="ARBA" id="ARBA00008779"/>
    </source>
</evidence>
<evidence type="ECO:0000256" key="4">
    <source>
        <dbReference type="ARBA" id="ARBA00022837"/>
    </source>
</evidence>
<dbReference type="Pfam" id="PF00884">
    <property type="entry name" value="Sulfatase"/>
    <property type="match status" value="1"/>
</dbReference>
<dbReference type="PANTHER" id="PTHR42693:SF27">
    <property type="entry name" value="ARYLSULFATASE B [PRECURSOR]"/>
    <property type="match status" value="1"/>
</dbReference>
<keyword evidence="4" id="KW-0106">Calcium</keyword>
<feature type="domain" description="Sulfatase N-terminal" evidence="6">
    <location>
        <begin position="31"/>
        <end position="372"/>
    </location>
</feature>
<evidence type="ECO:0000313" key="7">
    <source>
        <dbReference type="EMBL" id="KEI71736.1"/>
    </source>
</evidence>
<protein>
    <submittedName>
        <fullName evidence="7">Arylsulfatase</fullName>
    </submittedName>
</protein>
<dbReference type="AlphaFoldDB" id="A0A081KC60"/>
<dbReference type="PROSITE" id="PS00149">
    <property type="entry name" value="SULFATASE_2"/>
    <property type="match status" value="1"/>
</dbReference>
<evidence type="ECO:0000313" key="8">
    <source>
        <dbReference type="Proteomes" id="UP000027997"/>
    </source>
</evidence>